<gene>
    <name evidence="2" type="ORF">DPMN_109585</name>
</gene>
<reference evidence="2" key="2">
    <citation type="submission" date="2020-11" db="EMBL/GenBank/DDBJ databases">
        <authorList>
            <person name="McCartney M.A."/>
            <person name="Auch B."/>
            <person name="Kono T."/>
            <person name="Mallez S."/>
            <person name="Becker A."/>
            <person name="Gohl D.M."/>
            <person name="Silverstein K.A.T."/>
            <person name="Koren S."/>
            <person name="Bechman K.B."/>
            <person name="Herman A."/>
            <person name="Abrahante J.E."/>
            <person name="Garbe J."/>
        </authorList>
    </citation>
    <scope>NUCLEOTIDE SEQUENCE</scope>
    <source>
        <strain evidence="2">Duluth1</strain>
        <tissue evidence="2">Whole animal</tissue>
    </source>
</reference>
<evidence type="ECO:0000256" key="1">
    <source>
        <dbReference type="SAM" id="Phobius"/>
    </source>
</evidence>
<keyword evidence="1" id="KW-0812">Transmembrane</keyword>
<dbReference type="AlphaFoldDB" id="A0A9D4KB06"/>
<evidence type="ECO:0000313" key="2">
    <source>
        <dbReference type="EMBL" id="KAH3836215.1"/>
    </source>
</evidence>
<keyword evidence="1" id="KW-1133">Transmembrane helix</keyword>
<keyword evidence="1" id="KW-0472">Membrane</keyword>
<keyword evidence="3" id="KW-1185">Reference proteome</keyword>
<dbReference type="EMBL" id="JAIWYP010000004">
    <property type="protein sequence ID" value="KAH3836215.1"/>
    <property type="molecule type" value="Genomic_DNA"/>
</dbReference>
<protein>
    <submittedName>
        <fullName evidence="2">Uncharacterized protein</fullName>
    </submittedName>
</protein>
<comment type="caution">
    <text evidence="2">The sequence shown here is derived from an EMBL/GenBank/DDBJ whole genome shotgun (WGS) entry which is preliminary data.</text>
</comment>
<sequence>MADLRHVKSYHAAKIGGAVGGTLGVLLLFTVGVIVYLVRGNLNSAGLLWTLKAFLAKAALWLRLHSKSKELDKASLGHLSTLHLIASTDRQKCCKLGIKYQCKLIKMTRGTMCEKTTGHTI</sequence>
<accession>A0A9D4KB06</accession>
<feature type="transmembrane region" description="Helical" evidence="1">
    <location>
        <begin position="12"/>
        <end position="38"/>
    </location>
</feature>
<reference evidence="2" key="1">
    <citation type="journal article" date="2019" name="bioRxiv">
        <title>The Genome of the Zebra Mussel, Dreissena polymorpha: A Resource for Invasive Species Research.</title>
        <authorList>
            <person name="McCartney M.A."/>
            <person name="Auch B."/>
            <person name="Kono T."/>
            <person name="Mallez S."/>
            <person name="Zhang Y."/>
            <person name="Obille A."/>
            <person name="Becker A."/>
            <person name="Abrahante J.E."/>
            <person name="Garbe J."/>
            <person name="Badalamenti J.P."/>
            <person name="Herman A."/>
            <person name="Mangelson H."/>
            <person name="Liachko I."/>
            <person name="Sullivan S."/>
            <person name="Sone E.D."/>
            <person name="Koren S."/>
            <person name="Silverstein K.A.T."/>
            <person name="Beckman K.B."/>
            <person name="Gohl D.M."/>
        </authorList>
    </citation>
    <scope>NUCLEOTIDE SEQUENCE</scope>
    <source>
        <strain evidence="2">Duluth1</strain>
        <tissue evidence="2">Whole animal</tissue>
    </source>
</reference>
<dbReference type="Proteomes" id="UP000828390">
    <property type="component" value="Unassembled WGS sequence"/>
</dbReference>
<organism evidence="2 3">
    <name type="scientific">Dreissena polymorpha</name>
    <name type="common">Zebra mussel</name>
    <name type="synonym">Mytilus polymorpha</name>
    <dbReference type="NCBI Taxonomy" id="45954"/>
    <lineage>
        <taxon>Eukaryota</taxon>
        <taxon>Metazoa</taxon>
        <taxon>Spiralia</taxon>
        <taxon>Lophotrochozoa</taxon>
        <taxon>Mollusca</taxon>
        <taxon>Bivalvia</taxon>
        <taxon>Autobranchia</taxon>
        <taxon>Heteroconchia</taxon>
        <taxon>Euheterodonta</taxon>
        <taxon>Imparidentia</taxon>
        <taxon>Neoheterodontei</taxon>
        <taxon>Myida</taxon>
        <taxon>Dreissenoidea</taxon>
        <taxon>Dreissenidae</taxon>
        <taxon>Dreissena</taxon>
    </lineage>
</organism>
<evidence type="ECO:0000313" key="3">
    <source>
        <dbReference type="Proteomes" id="UP000828390"/>
    </source>
</evidence>
<proteinExistence type="predicted"/>
<name>A0A9D4KB06_DREPO</name>